<keyword evidence="3" id="KW-1185">Reference proteome</keyword>
<feature type="domain" description="Endonuclease/exonuclease/phosphatase" evidence="1">
    <location>
        <begin position="132"/>
        <end position="254"/>
    </location>
</feature>
<protein>
    <recommendedName>
        <fullName evidence="1">Endonuclease/exonuclease/phosphatase domain-containing protein</fullName>
    </recommendedName>
</protein>
<evidence type="ECO:0000259" key="1">
    <source>
        <dbReference type="Pfam" id="PF14529"/>
    </source>
</evidence>
<evidence type="ECO:0000313" key="3">
    <source>
        <dbReference type="Proteomes" id="UP001066276"/>
    </source>
</evidence>
<comment type="caution">
    <text evidence="2">The sequence shown here is derived from an EMBL/GenBank/DDBJ whole genome shotgun (WGS) entry which is preliminary data.</text>
</comment>
<dbReference type="AlphaFoldDB" id="A0AAV7KSK6"/>
<dbReference type="EMBL" id="JANPWB010000016">
    <property type="protein sequence ID" value="KAJ1082426.1"/>
    <property type="molecule type" value="Genomic_DNA"/>
</dbReference>
<gene>
    <name evidence="2" type="ORF">NDU88_002594</name>
</gene>
<dbReference type="InterPro" id="IPR036691">
    <property type="entry name" value="Endo/exonu/phosph_ase_sf"/>
</dbReference>
<name>A0AAV7KSK6_PLEWA</name>
<proteinExistence type="predicted"/>
<dbReference type="Gene3D" id="3.60.10.10">
    <property type="entry name" value="Endonuclease/exonuclease/phosphatase"/>
    <property type="match status" value="1"/>
</dbReference>
<accession>A0AAV7KSK6</accession>
<dbReference type="Proteomes" id="UP001066276">
    <property type="component" value="Chromosome 12"/>
</dbReference>
<sequence length="507" mass="58212">MTRHEPGVPGRTRHRWTRVCSPQPPFSRWRHADPGAAIEVLSSRAALSFLQQFEIIMLQETWCMEPIQILGYSGIDVSAKKPKKHGHPKGGLTTYCSSKINWVIKQIDLGIDWLLQIKLEHQAPSGNNRTLLLINVYVHPNKIQNSGNIETLTNILKMLQKQNKDAILILSGDFNLDLRKGSTKHPNGTCTYIKFETLGLRCLTPLPEDASSAQVTFSSGRKKSNIDFTLITKTALPLVSAYRIQQRTESDHFPQLIKIRNEWNRLPTANIITSAPVTYDTKKLKWKGPGLDKVMEVVYHSAGTTKELKESLRVQALEDHPQGERVIAWKHLCDSLINTFSIKKRLPIAVIESKNKAKSRKEEKPWFNRTLRNLKNQVSRESKKVLKNVHWGRKSDETRLSELRAKYKKNCWMAKQSYHEDLWTKLLMSKKQKNNKKFWELINGLTKGQNRHTNADIDTATWEAHVQTMFSLPEHHAKEEASQIANDSIRIQLTDLKRLTSTSQLEM</sequence>
<dbReference type="SUPFAM" id="SSF56219">
    <property type="entry name" value="DNase I-like"/>
    <property type="match status" value="1"/>
</dbReference>
<organism evidence="2 3">
    <name type="scientific">Pleurodeles waltl</name>
    <name type="common">Iberian ribbed newt</name>
    <dbReference type="NCBI Taxonomy" id="8319"/>
    <lineage>
        <taxon>Eukaryota</taxon>
        <taxon>Metazoa</taxon>
        <taxon>Chordata</taxon>
        <taxon>Craniata</taxon>
        <taxon>Vertebrata</taxon>
        <taxon>Euteleostomi</taxon>
        <taxon>Amphibia</taxon>
        <taxon>Batrachia</taxon>
        <taxon>Caudata</taxon>
        <taxon>Salamandroidea</taxon>
        <taxon>Salamandridae</taxon>
        <taxon>Pleurodelinae</taxon>
        <taxon>Pleurodeles</taxon>
    </lineage>
</organism>
<dbReference type="GO" id="GO:0003824">
    <property type="term" value="F:catalytic activity"/>
    <property type="evidence" value="ECO:0007669"/>
    <property type="project" value="InterPro"/>
</dbReference>
<evidence type="ECO:0000313" key="2">
    <source>
        <dbReference type="EMBL" id="KAJ1082426.1"/>
    </source>
</evidence>
<dbReference type="InterPro" id="IPR005135">
    <property type="entry name" value="Endo/exonuclease/phosphatase"/>
</dbReference>
<reference evidence="2" key="1">
    <citation type="journal article" date="2022" name="bioRxiv">
        <title>Sequencing and chromosome-scale assembly of the giantPleurodeles waltlgenome.</title>
        <authorList>
            <person name="Brown T."/>
            <person name="Elewa A."/>
            <person name="Iarovenko S."/>
            <person name="Subramanian E."/>
            <person name="Araus A.J."/>
            <person name="Petzold A."/>
            <person name="Susuki M."/>
            <person name="Suzuki K.-i.T."/>
            <person name="Hayashi T."/>
            <person name="Toyoda A."/>
            <person name="Oliveira C."/>
            <person name="Osipova E."/>
            <person name="Leigh N.D."/>
            <person name="Simon A."/>
            <person name="Yun M.H."/>
        </authorList>
    </citation>
    <scope>NUCLEOTIDE SEQUENCE</scope>
    <source>
        <strain evidence="2">20211129_DDA</strain>
        <tissue evidence="2">Liver</tissue>
    </source>
</reference>
<dbReference type="Pfam" id="PF14529">
    <property type="entry name" value="Exo_endo_phos_2"/>
    <property type="match status" value="1"/>
</dbReference>